<dbReference type="Proteomes" id="UP000663838">
    <property type="component" value="Unassembled WGS sequence"/>
</dbReference>
<comment type="caution">
    <text evidence="1">The sequence shown here is derived from an EMBL/GenBank/DDBJ whole genome shotgun (WGS) entry which is preliminary data.</text>
</comment>
<evidence type="ECO:0000313" key="2">
    <source>
        <dbReference type="Proteomes" id="UP000663838"/>
    </source>
</evidence>
<sequence>MIKAAMCSNPILIRRPPPPPPPLIRCIHCNNEFPQDQVDDHEKSCPKMPRSCIDRFFSFFGFSSKKK</sequence>
<dbReference type="AlphaFoldDB" id="A0A821ME49"/>
<dbReference type="EMBL" id="CAJOBS010001849">
    <property type="protein sequence ID" value="CAF4768274.1"/>
    <property type="molecule type" value="Genomic_DNA"/>
</dbReference>
<organism evidence="1 2">
    <name type="scientific">Rotaria socialis</name>
    <dbReference type="NCBI Taxonomy" id="392032"/>
    <lineage>
        <taxon>Eukaryota</taxon>
        <taxon>Metazoa</taxon>
        <taxon>Spiralia</taxon>
        <taxon>Gnathifera</taxon>
        <taxon>Rotifera</taxon>
        <taxon>Eurotatoria</taxon>
        <taxon>Bdelloidea</taxon>
        <taxon>Philodinida</taxon>
        <taxon>Philodinidae</taxon>
        <taxon>Rotaria</taxon>
    </lineage>
</organism>
<proteinExistence type="predicted"/>
<reference evidence="1" key="1">
    <citation type="submission" date="2021-02" db="EMBL/GenBank/DDBJ databases">
        <authorList>
            <person name="Nowell W R."/>
        </authorList>
    </citation>
    <scope>NUCLEOTIDE SEQUENCE</scope>
</reference>
<protein>
    <submittedName>
        <fullName evidence="1">Uncharacterized protein</fullName>
    </submittedName>
</protein>
<dbReference type="InterPro" id="IPR013083">
    <property type="entry name" value="Znf_RING/FYVE/PHD"/>
</dbReference>
<accession>A0A821ME49</accession>
<dbReference type="Gene3D" id="3.30.40.10">
    <property type="entry name" value="Zinc/RING finger domain, C3HC4 (zinc finger)"/>
    <property type="match status" value="1"/>
</dbReference>
<evidence type="ECO:0000313" key="1">
    <source>
        <dbReference type="EMBL" id="CAF4768274.1"/>
    </source>
</evidence>
<gene>
    <name evidence="1" type="ORF">TOA249_LOCUS21428</name>
</gene>
<name>A0A821ME49_9BILA</name>